<evidence type="ECO:0000256" key="1">
    <source>
        <dbReference type="SAM" id="MobiDB-lite"/>
    </source>
</evidence>
<dbReference type="AlphaFoldDB" id="A0A286RKW4"/>
<dbReference type="Pfam" id="PF16976">
    <property type="entry name" value="RcpC"/>
    <property type="match status" value="1"/>
</dbReference>
<sequence length="373" mass="39612">MRTRSIFFLALALGCGLVAAVGVQQVLATRDRATPAPVVEMKAIVVAAEDIPMGDPVKITQIKLEDWPKSKIPEGALFKVEDVEGRRTKTKIYKGSPILDAQLLEKGAVDAGAAPWIPKGYRVVSVKVDPVSGSASMLRPSDRVDVVVHFPAMPSKGIPKDYTRTILQNVRVFAVDDKYALTGDEKNQKSIQAKTVSLLVTPEQAEILTAATELGQIRLVMRGLGDNDPVETKGVDPMELLGLPTQGGDPEKEIVPGSEPPGKEDAFAQFLSNQTNSARATPVSTRGSGGQTWAMRLLLGSQVNDVVLEADTDHVWPDAMGTIWRAANNGGSALPAGEPAPTAAPPTSESAPPQDGDLHPPTDSPVPERGSDQ</sequence>
<gene>
    <name evidence="4" type="ORF">THTE_4002</name>
</gene>
<dbReference type="Proteomes" id="UP000215086">
    <property type="component" value="Chromosome"/>
</dbReference>
<dbReference type="SMART" id="SM00858">
    <property type="entry name" value="SAF"/>
    <property type="match status" value="1"/>
</dbReference>
<dbReference type="OrthoDB" id="281109at2"/>
<evidence type="ECO:0000313" key="4">
    <source>
        <dbReference type="EMBL" id="ASV76603.1"/>
    </source>
</evidence>
<feature type="region of interest" description="Disordered" evidence="1">
    <location>
        <begin position="327"/>
        <end position="373"/>
    </location>
</feature>
<dbReference type="InterPro" id="IPR031571">
    <property type="entry name" value="RcpC_dom"/>
</dbReference>
<dbReference type="CDD" id="cd11614">
    <property type="entry name" value="SAF_CpaB_FlgA_like"/>
    <property type="match status" value="1"/>
</dbReference>
<dbReference type="EMBL" id="CP018477">
    <property type="protein sequence ID" value="ASV76603.1"/>
    <property type="molecule type" value="Genomic_DNA"/>
</dbReference>
<dbReference type="KEGG" id="ttf:THTE_4002"/>
<feature type="domain" description="SAF" evidence="3">
    <location>
        <begin position="42"/>
        <end position="104"/>
    </location>
</feature>
<accession>A0A286RKW4</accession>
<dbReference type="Pfam" id="PF08666">
    <property type="entry name" value="SAF"/>
    <property type="match status" value="1"/>
</dbReference>
<feature type="chain" id="PRO_5013284547" evidence="2">
    <location>
        <begin position="21"/>
        <end position="373"/>
    </location>
</feature>
<keyword evidence="2" id="KW-0732">Signal</keyword>
<dbReference type="RefSeq" id="WP_095416352.1">
    <property type="nucleotide sequence ID" value="NZ_CP018477.1"/>
</dbReference>
<dbReference type="Gene3D" id="3.90.1210.10">
    <property type="entry name" value="Antifreeze-like/N-acetylneuraminic acid synthase C-terminal domain"/>
    <property type="match status" value="1"/>
</dbReference>
<keyword evidence="5" id="KW-1185">Reference proteome</keyword>
<dbReference type="NCBIfam" id="TIGR03177">
    <property type="entry name" value="pilus_cpaB"/>
    <property type="match status" value="1"/>
</dbReference>
<dbReference type="InterPro" id="IPR017592">
    <property type="entry name" value="Pilus_assmbl_Flp-typ_CpaB"/>
</dbReference>
<reference evidence="4 5" key="1">
    <citation type="journal article" name="Front. Microbiol.">
        <title>Sugar Metabolism of the First Thermophilic Planctomycete Thermogutta terrifontis: Comparative Genomic and Transcriptomic Approaches.</title>
        <authorList>
            <person name="Elcheninov A.G."/>
            <person name="Menzel P."/>
            <person name="Gudbergsdottir S.R."/>
            <person name="Slesarev A.I."/>
            <person name="Kadnikov V.V."/>
            <person name="Krogh A."/>
            <person name="Bonch-Osmolovskaya E.A."/>
            <person name="Peng X."/>
            <person name="Kublanov I.V."/>
        </authorList>
    </citation>
    <scope>NUCLEOTIDE SEQUENCE [LARGE SCALE GENOMIC DNA]</scope>
    <source>
        <strain evidence="4 5">R1</strain>
    </source>
</reference>
<evidence type="ECO:0000259" key="3">
    <source>
        <dbReference type="SMART" id="SM00858"/>
    </source>
</evidence>
<organism evidence="4 5">
    <name type="scientific">Thermogutta terrifontis</name>
    <dbReference type="NCBI Taxonomy" id="1331910"/>
    <lineage>
        <taxon>Bacteria</taxon>
        <taxon>Pseudomonadati</taxon>
        <taxon>Planctomycetota</taxon>
        <taxon>Planctomycetia</taxon>
        <taxon>Pirellulales</taxon>
        <taxon>Thermoguttaceae</taxon>
        <taxon>Thermogutta</taxon>
    </lineage>
</organism>
<feature type="signal peptide" evidence="2">
    <location>
        <begin position="1"/>
        <end position="20"/>
    </location>
</feature>
<name>A0A286RKW4_9BACT</name>
<feature type="compositionally biased region" description="Low complexity" evidence="1">
    <location>
        <begin position="335"/>
        <end position="353"/>
    </location>
</feature>
<proteinExistence type="predicted"/>
<protein>
    <submittedName>
        <fullName evidence="4">Flp pilus assembly protein RcpC/CpaB</fullName>
    </submittedName>
</protein>
<dbReference type="InterPro" id="IPR013974">
    <property type="entry name" value="SAF"/>
</dbReference>
<evidence type="ECO:0000256" key="2">
    <source>
        <dbReference type="SAM" id="SignalP"/>
    </source>
</evidence>
<evidence type="ECO:0000313" key="5">
    <source>
        <dbReference type="Proteomes" id="UP000215086"/>
    </source>
</evidence>
<dbReference type="PROSITE" id="PS51257">
    <property type="entry name" value="PROKAR_LIPOPROTEIN"/>
    <property type="match status" value="1"/>
</dbReference>